<comment type="caution">
    <text evidence="3">The sequence shown here is derived from an EMBL/GenBank/DDBJ whole genome shotgun (WGS) entry which is preliminary data.</text>
</comment>
<evidence type="ECO:0000313" key="3">
    <source>
        <dbReference type="EMBL" id="OAF13923.1"/>
    </source>
</evidence>
<evidence type="ECO:0000313" key="4">
    <source>
        <dbReference type="Proteomes" id="UP000077173"/>
    </source>
</evidence>
<proteinExistence type="predicted"/>
<dbReference type="Gene3D" id="3.40.50.300">
    <property type="entry name" value="P-loop containing nucleotide triphosphate hydrolases"/>
    <property type="match status" value="1"/>
</dbReference>
<dbReference type="InterPro" id="IPR005021">
    <property type="entry name" value="Terminase_largesu-like"/>
</dbReference>
<organism evidence="3 4">
    <name type="scientific">Bradyrhizobium neotropicale</name>
    <dbReference type="NCBI Taxonomy" id="1497615"/>
    <lineage>
        <taxon>Bacteria</taxon>
        <taxon>Pseudomonadati</taxon>
        <taxon>Pseudomonadota</taxon>
        <taxon>Alphaproteobacteria</taxon>
        <taxon>Hyphomicrobiales</taxon>
        <taxon>Nitrobacteraceae</taxon>
        <taxon>Bradyrhizobium</taxon>
    </lineage>
</organism>
<name>A0A176Z3K5_9BRAD</name>
<feature type="domain" description="Terminase large subunit-like endonuclease" evidence="2">
    <location>
        <begin position="254"/>
        <end position="527"/>
    </location>
</feature>
<feature type="domain" description="Terminase large subunit-like ATPase" evidence="1">
    <location>
        <begin position="76"/>
        <end position="225"/>
    </location>
</feature>
<dbReference type="AlphaFoldDB" id="A0A176Z3K5"/>
<keyword evidence="4" id="KW-1185">Reference proteome</keyword>
<dbReference type="Pfam" id="PF03354">
    <property type="entry name" value="TerL_ATPase"/>
    <property type="match status" value="1"/>
</dbReference>
<dbReference type="Proteomes" id="UP000077173">
    <property type="component" value="Unassembled WGS sequence"/>
</dbReference>
<dbReference type="InterPro" id="IPR046462">
    <property type="entry name" value="TerL_nuclease"/>
</dbReference>
<sequence>MLTPSWIDDESEIPDPFGYGAQAVEWVRRLKHPKNRALGNPFQLDPWQERILLKVYGPRHLEDVYDDGILVARKGSRIVRRVILLLPRGGRKTSLAAAINLLHLIGPEREPGSLIVSAASAHEQALELFQETALIIEHDRRLSKHMRILRGNNHTMTFGRDNIRYKAVASDGKVQHGKTPKVVIADELHAWEGRAGRSQWEALDSALVKIPETLMVVATTAGRGEDNLAFEIVQHAIKVQKGEIEDPATLPVIFMMEEGDDWKSEAVWKALNPGMRYGYPNLGAYRDKVKKAIDSPSERQSFLQLNLNLWQAKTTSSFVDLTIYDLGGDPIDYEALHGQPCWIGVDMSKTTDLSAVVACFKDDDTYTVLPHFFCPEADIVRRGDVDGVNYEQWRRDGFLTATPGNVIDESAIADYIRGLAERFEVREVGFDVAYARAVMTPLIDEGFPVVTIRQGWVTQSPALNTLEAAIISGNFRHGAHPVLRWCMQNVAIHTDSAGNRVMHKGKSTDRIDGAVATWMACSRAAAGDTGPSLWDDPRLTAGDFVT</sequence>
<accession>A0A176Z3K5</accession>
<dbReference type="PANTHER" id="PTHR41287">
    <property type="match status" value="1"/>
</dbReference>
<gene>
    <name evidence="3" type="ORF">AXW67_18250</name>
</gene>
<reference evidence="3 4" key="1">
    <citation type="submission" date="2016-02" db="EMBL/GenBank/DDBJ databases">
        <title>Draft genome sequence of the strain BR 10247T Bradyrhizobium neotropicale isolated from nodules of Centrolobium paraense.</title>
        <authorList>
            <person name="Simoes-Araujo J.L."/>
            <person name="Barauna A.C."/>
            <person name="Silva K."/>
            <person name="Zilli J.E."/>
        </authorList>
    </citation>
    <scope>NUCLEOTIDE SEQUENCE [LARGE SCALE GENOMIC DNA]</scope>
    <source>
        <strain evidence="3 4">BR 10247</strain>
    </source>
</reference>
<dbReference type="InterPro" id="IPR046461">
    <property type="entry name" value="TerL_ATPase"/>
</dbReference>
<dbReference type="RefSeq" id="WP_063679919.1">
    <property type="nucleotide sequence ID" value="NZ_LSEF01000073.1"/>
</dbReference>
<dbReference type="GO" id="GO:0004519">
    <property type="term" value="F:endonuclease activity"/>
    <property type="evidence" value="ECO:0007669"/>
    <property type="project" value="InterPro"/>
</dbReference>
<dbReference type="Pfam" id="PF20441">
    <property type="entry name" value="TerL_nuclease"/>
    <property type="match status" value="1"/>
</dbReference>
<evidence type="ECO:0000259" key="1">
    <source>
        <dbReference type="Pfam" id="PF03354"/>
    </source>
</evidence>
<dbReference type="PANTHER" id="PTHR41287:SF1">
    <property type="entry name" value="PROTEIN YMFN"/>
    <property type="match status" value="1"/>
</dbReference>
<dbReference type="InterPro" id="IPR027417">
    <property type="entry name" value="P-loop_NTPase"/>
</dbReference>
<evidence type="ECO:0000259" key="2">
    <source>
        <dbReference type="Pfam" id="PF20441"/>
    </source>
</evidence>
<protein>
    <submittedName>
        <fullName evidence="3">Terminase</fullName>
    </submittedName>
</protein>
<dbReference type="EMBL" id="LSEF01000073">
    <property type="protein sequence ID" value="OAF13923.1"/>
    <property type="molecule type" value="Genomic_DNA"/>
</dbReference>
<dbReference type="Gene3D" id="3.30.420.240">
    <property type="match status" value="1"/>
</dbReference>